<gene>
    <name evidence="1" type="ORF">ECRASSUSDP1_LOCUS20037</name>
</gene>
<evidence type="ECO:0000313" key="2">
    <source>
        <dbReference type="Proteomes" id="UP001295684"/>
    </source>
</evidence>
<dbReference type="Proteomes" id="UP001295684">
    <property type="component" value="Unassembled WGS sequence"/>
</dbReference>
<reference evidence="1" key="1">
    <citation type="submission" date="2023-07" db="EMBL/GenBank/DDBJ databases">
        <authorList>
            <consortium name="AG Swart"/>
            <person name="Singh M."/>
            <person name="Singh A."/>
            <person name="Seah K."/>
            <person name="Emmerich C."/>
        </authorList>
    </citation>
    <scope>NUCLEOTIDE SEQUENCE</scope>
    <source>
        <strain evidence="1">DP1</strain>
    </source>
</reference>
<sequence length="266" mass="31455">MDTLSVRDQELETERVWRETCCQYVAEFVQIKDGYPEGMITLEGLRRVKYVLEKCREFRNIAELIPRSRLKCICVFAKKEMTEDSIQKCSLFSYPVYIETVFLKAYNKRIIWPHYFKDIKRSLLSNLYSVPDSIRFFRYKLNRKNLKRVIAECRHLKLLSFYQCELAYNGFDIGKNLKTSIITLTLGYCKFDDCDWGQVSISTIKKLYQIIETTSLTDSLEGLSIIDTKNEQNRYISTFSFIPNLDEERSSIQDTSVWICFRPNNT</sequence>
<name>A0AAD1XTL1_EUPCR</name>
<accession>A0AAD1XTL1</accession>
<dbReference type="AlphaFoldDB" id="A0AAD1XTL1"/>
<proteinExistence type="predicted"/>
<dbReference type="EMBL" id="CAMPGE010020387">
    <property type="protein sequence ID" value="CAI2378639.1"/>
    <property type="molecule type" value="Genomic_DNA"/>
</dbReference>
<evidence type="ECO:0000313" key="1">
    <source>
        <dbReference type="EMBL" id="CAI2378639.1"/>
    </source>
</evidence>
<keyword evidence="2" id="KW-1185">Reference proteome</keyword>
<protein>
    <submittedName>
        <fullName evidence="1">Uncharacterized protein</fullName>
    </submittedName>
</protein>
<comment type="caution">
    <text evidence="1">The sequence shown here is derived from an EMBL/GenBank/DDBJ whole genome shotgun (WGS) entry which is preliminary data.</text>
</comment>
<organism evidence="1 2">
    <name type="scientific">Euplotes crassus</name>
    <dbReference type="NCBI Taxonomy" id="5936"/>
    <lineage>
        <taxon>Eukaryota</taxon>
        <taxon>Sar</taxon>
        <taxon>Alveolata</taxon>
        <taxon>Ciliophora</taxon>
        <taxon>Intramacronucleata</taxon>
        <taxon>Spirotrichea</taxon>
        <taxon>Hypotrichia</taxon>
        <taxon>Euplotida</taxon>
        <taxon>Euplotidae</taxon>
        <taxon>Moneuplotes</taxon>
    </lineage>
</organism>